<proteinExistence type="predicted"/>
<name>A0ABZ2CXC9_9BACI</name>
<dbReference type="Proteomes" id="UP001341136">
    <property type="component" value="Chromosome"/>
</dbReference>
<feature type="domain" description="DUF7878" evidence="1">
    <location>
        <begin position="13"/>
        <end position="143"/>
    </location>
</feature>
<protein>
    <recommendedName>
        <fullName evidence="1">DUF7878 domain-containing protein</fullName>
    </recommendedName>
</protein>
<dbReference type="EMBL" id="CP144921">
    <property type="protein sequence ID" value="WWA31141.1"/>
    <property type="molecule type" value="Genomic_DNA"/>
</dbReference>
<organism evidence="2 3">
    <name type="scientific">Shouchella rhizosphaerae</name>
    <dbReference type="NCBI Taxonomy" id="866786"/>
    <lineage>
        <taxon>Bacteria</taxon>
        <taxon>Bacillati</taxon>
        <taxon>Bacillota</taxon>
        <taxon>Bacilli</taxon>
        <taxon>Bacillales</taxon>
        <taxon>Bacillaceae</taxon>
        <taxon>Shouchella</taxon>
    </lineage>
</organism>
<gene>
    <name evidence="2" type="ORF">V5G21_04895</name>
</gene>
<dbReference type="RefSeq" id="WP_338465275.1">
    <property type="nucleotide sequence ID" value="NZ_CP144921.1"/>
</dbReference>
<keyword evidence="3" id="KW-1185">Reference proteome</keyword>
<dbReference type="Pfam" id="PF25297">
    <property type="entry name" value="DUF7878"/>
    <property type="match status" value="1"/>
</dbReference>
<evidence type="ECO:0000313" key="3">
    <source>
        <dbReference type="Proteomes" id="UP001341136"/>
    </source>
</evidence>
<reference evidence="2 3" key="1">
    <citation type="submission" date="2024-01" db="EMBL/GenBank/DDBJ databases">
        <title>Culturomics analysis of mouse respiratory tract.</title>
        <authorList>
            <person name="Phillips A.M."/>
            <person name="Collette N.M."/>
            <person name="Mageeney C.M."/>
            <person name="Sinha A."/>
            <person name="Hern K.E."/>
            <person name="Arkin A.P."/>
            <person name="Williams K.P."/>
            <person name="Branda S."/>
        </authorList>
    </citation>
    <scope>NUCLEOTIDE SEQUENCE [LARGE SCALE GENOMIC DNA]</scope>
    <source>
        <strain evidence="2 3">CP20</strain>
    </source>
</reference>
<evidence type="ECO:0000259" key="1">
    <source>
        <dbReference type="Pfam" id="PF25297"/>
    </source>
</evidence>
<evidence type="ECO:0000313" key="2">
    <source>
        <dbReference type="EMBL" id="WWA31141.1"/>
    </source>
</evidence>
<accession>A0ABZ2CXC9</accession>
<dbReference type="InterPro" id="IPR057200">
    <property type="entry name" value="DUF7878"/>
</dbReference>
<sequence>MNAMDSQSTQIKIEYQFTSDRNAISDKQRKDVSAILDVSARFKIFINDDLYFDQAEFPILEFYTYLYNWKKAIDQSKRAQEFHYYTLEFDEYEDGAILSIIPFGDNARLKSIWAEQALYPVFDLNYLIQAFITLEKDLKREIKAYFHIKLETFIKHIPAVVFEWDSN</sequence>